<organism evidence="2">
    <name type="scientific">Dyadobacter sp. 676</name>
    <dbReference type="NCBI Taxonomy" id="3088362"/>
    <lineage>
        <taxon>Bacteria</taxon>
        <taxon>Pseudomonadati</taxon>
        <taxon>Bacteroidota</taxon>
        <taxon>Cytophagia</taxon>
        <taxon>Cytophagales</taxon>
        <taxon>Spirosomataceae</taxon>
        <taxon>Dyadobacter</taxon>
    </lineage>
</organism>
<evidence type="ECO:0000313" key="2">
    <source>
        <dbReference type="EMBL" id="XCH25511.1"/>
    </source>
</evidence>
<protein>
    <submittedName>
        <fullName evidence="2">Glycosyltransferase family 4 protein</fullName>
        <ecNumber evidence="2">2.4.-.-</ecNumber>
    </submittedName>
</protein>
<dbReference type="PANTHER" id="PTHR45947:SF3">
    <property type="entry name" value="SULFOQUINOVOSYL TRANSFERASE SQD2"/>
    <property type="match status" value="1"/>
</dbReference>
<reference evidence="2" key="1">
    <citation type="submission" date="2024-06" db="EMBL/GenBank/DDBJ databases">
        <title>Sequencing and assembly of the genome of Dyadobacter sp. strain 676, a symbiont of Cyamopsis tetragonoloba.</title>
        <authorList>
            <person name="Guro P."/>
            <person name="Sazanova A."/>
            <person name="Kuznetsova I."/>
            <person name="Belimov A."/>
            <person name="Safronova V."/>
        </authorList>
    </citation>
    <scope>NUCLEOTIDE SEQUENCE</scope>
    <source>
        <strain evidence="2">676</strain>
    </source>
</reference>
<dbReference type="GO" id="GO:0016757">
    <property type="term" value="F:glycosyltransferase activity"/>
    <property type="evidence" value="ECO:0007669"/>
    <property type="project" value="UniProtKB-KW"/>
</dbReference>
<keyword evidence="2" id="KW-0808">Transferase</keyword>
<gene>
    <name evidence="2" type="ORF">ABV298_03525</name>
</gene>
<dbReference type="EC" id="2.4.-.-" evidence="2"/>
<accession>A0AAU8FLV6</accession>
<dbReference type="Pfam" id="PF00534">
    <property type="entry name" value="Glycos_transf_1"/>
    <property type="match status" value="1"/>
</dbReference>
<evidence type="ECO:0000259" key="1">
    <source>
        <dbReference type="Pfam" id="PF00534"/>
    </source>
</evidence>
<dbReference type="InterPro" id="IPR050194">
    <property type="entry name" value="Glycosyltransferase_grp1"/>
</dbReference>
<dbReference type="AlphaFoldDB" id="A0AAU8FLV6"/>
<dbReference type="Gene3D" id="3.40.50.2000">
    <property type="entry name" value="Glycogen Phosphorylase B"/>
    <property type="match status" value="2"/>
</dbReference>
<dbReference type="RefSeq" id="WP_353720811.1">
    <property type="nucleotide sequence ID" value="NZ_CP159289.1"/>
</dbReference>
<sequence length="372" mass="42104">MKILFVINSSNNGGAIKMIVALYREVKRHFPQSKIVFLKKIESQYSNIEDAYYLSDELSSLADYYIVYKRLKAVMIDEKPDALISFLPLANIFTSVIGRSLGIKYRVASQRNPPQIYGKVVRMLDRYLGSRGYYTANVCNSRAGMDAFGAYPASYKKHLSVINNCVEEPDFSLSKTEAKIRMGMPSGKTILTCVGRLHEQKNHEVIVKAMKHLDDAVLYLGGDGPLKEEISGLIRSEGVDDKVVMLGDLDREQVRLLLRASDVFLIPSRYEGLSNSLLEAMSYGLPVICSNIPSFTDFLRLENGLEPDYAGMVIENNDDREWATGIRQMIRNDELLERYHRRSLDKVADLSPQKMASRFLKLLGVQEKEYVG</sequence>
<dbReference type="CDD" id="cd03801">
    <property type="entry name" value="GT4_PimA-like"/>
    <property type="match status" value="1"/>
</dbReference>
<proteinExistence type="predicted"/>
<dbReference type="PANTHER" id="PTHR45947">
    <property type="entry name" value="SULFOQUINOVOSYL TRANSFERASE SQD2"/>
    <property type="match status" value="1"/>
</dbReference>
<keyword evidence="2" id="KW-0328">Glycosyltransferase</keyword>
<name>A0AAU8FLV6_9BACT</name>
<feature type="domain" description="Glycosyl transferase family 1" evidence="1">
    <location>
        <begin position="178"/>
        <end position="341"/>
    </location>
</feature>
<dbReference type="EMBL" id="CP159289">
    <property type="protein sequence ID" value="XCH25511.1"/>
    <property type="molecule type" value="Genomic_DNA"/>
</dbReference>
<dbReference type="InterPro" id="IPR001296">
    <property type="entry name" value="Glyco_trans_1"/>
</dbReference>
<dbReference type="SUPFAM" id="SSF53756">
    <property type="entry name" value="UDP-Glycosyltransferase/glycogen phosphorylase"/>
    <property type="match status" value="1"/>
</dbReference>